<comment type="caution">
    <text evidence="3">The sequence shown here is derived from an EMBL/GenBank/DDBJ whole genome shotgun (WGS) entry which is preliminary data.</text>
</comment>
<feature type="region of interest" description="Disordered" evidence="1">
    <location>
        <begin position="1"/>
        <end position="38"/>
    </location>
</feature>
<sequence length="429" mass="47890">MSGDVQPRKRKDKKRKKDDEDTVKETPVQKTPSVGAAQAATQVGDIQMHLHSDHGTGGHWCAKIVFFILLAGLGALIGLILIENRGLSNDDTPLSESRYAEYFSGWVDENREDDHHHEEILNALNQLEEHEDEDEGHDDAELPDDGEPFAEEDDHDDDDEIEEIVATEKKVAEQEAAVAEDDDEDGDDDQPESKNENDDNDEINDDDDDDDEEEEEIVKEIDGLADADDDDDNTPFEEEEIKTNALNDSANNVSISSIPADSLELARDVSKQPHTNDLKIDETPKAKISAELLESQMDDLIDNYNKLAEMLNIPKEEQVPESGLKIPQGKESREESSQIPARPSEAKPYQEELDRANRQLDEWKNPKKALDSFQQLLEKDPNLVSAMIGKARALDLMAEQQQSNPVLEEAIAAYQEVLSLGSAVDDGVF</sequence>
<dbReference type="Proteomes" id="UP001562425">
    <property type="component" value="Unassembled WGS sequence"/>
</dbReference>
<keyword evidence="2" id="KW-0472">Membrane</keyword>
<dbReference type="AlphaFoldDB" id="A0ABD1DA58"/>
<evidence type="ECO:0000256" key="1">
    <source>
        <dbReference type="SAM" id="MobiDB-lite"/>
    </source>
</evidence>
<feature type="transmembrane region" description="Helical" evidence="2">
    <location>
        <begin position="60"/>
        <end position="82"/>
    </location>
</feature>
<feature type="compositionally biased region" description="Polar residues" evidence="1">
    <location>
        <begin position="244"/>
        <end position="253"/>
    </location>
</feature>
<accession>A0ABD1DA58</accession>
<feature type="region of interest" description="Disordered" evidence="1">
    <location>
        <begin position="313"/>
        <end position="352"/>
    </location>
</feature>
<dbReference type="PANTHER" id="PTHR12366">
    <property type="entry name" value="ASPARTYL/ASPARAGINYL BETA-HYDROXYLASE"/>
    <property type="match status" value="1"/>
</dbReference>
<reference evidence="3 4" key="1">
    <citation type="submission" date="2024-05" db="EMBL/GenBank/DDBJ databases">
        <title>Culex pipiens pipiens assembly and annotation.</title>
        <authorList>
            <person name="Alout H."/>
            <person name="Durand T."/>
        </authorList>
    </citation>
    <scope>NUCLEOTIDE SEQUENCE [LARGE SCALE GENOMIC DNA]</scope>
    <source>
        <strain evidence="3">HA-2024</strain>
        <tissue evidence="3">Whole body</tissue>
    </source>
</reference>
<dbReference type="PANTHER" id="PTHR12366:SF29">
    <property type="entry name" value="ASPARTYL BETA-HYDROXYLASE, ISOFORM L"/>
    <property type="match status" value="1"/>
</dbReference>
<dbReference type="InterPro" id="IPR011990">
    <property type="entry name" value="TPR-like_helical_dom_sf"/>
</dbReference>
<proteinExistence type="predicted"/>
<evidence type="ECO:0000313" key="3">
    <source>
        <dbReference type="EMBL" id="KAL1396200.1"/>
    </source>
</evidence>
<keyword evidence="2" id="KW-1133">Transmembrane helix</keyword>
<name>A0ABD1DA58_CULPP</name>
<keyword evidence="4" id="KW-1185">Reference proteome</keyword>
<dbReference type="Gene3D" id="1.25.40.10">
    <property type="entry name" value="Tetratricopeptide repeat domain"/>
    <property type="match status" value="1"/>
</dbReference>
<evidence type="ECO:0000313" key="4">
    <source>
        <dbReference type="Proteomes" id="UP001562425"/>
    </source>
</evidence>
<feature type="region of interest" description="Disordered" evidence="1">
    <location>
        <begin position="129"/>
        <end position="253"/>
    </location>
</feature>
<gene>
    <name evidence="3" type="ORF">pipiens_001258</name>
</gene>
<dbReference type="EMBL" id="JBEHCU010006804">
    <property type="protein sequence ID" value="KAL1396200.1"/>
    <property type="molecule type" value="Genomic_DNA"/>
</dbReference>
<feature type="compositionally biased region" description="Acidic residues" evidence="1">
    <location>
        <begin position="178"/>
        <end position="190"/>
    </location>
</feature>
<keyword evidence="2" id="KW-0812">Transmembrane</keyword>
<feature type="compositionally biased region" description="Acidic residues" evidence="1">
    <location>
        <begin position="198"/>
        <end position="240"/>
    </location>
</feature>
<organism evidence="3 4">
    <name type="scientific">Culex pipiens pipiens</name>
    <name type="common">Northern house mosquito</name>
    <dbReference type="NCBI Taxonomy" id="38569"/>
    <lineage>
        <taxon>Eukaryota</taxon>
        <taxon>Metazoa</taxon>
        <taxon>Ecdysozoa</taxon>
        <taxon>Arthropoda</taxon>
        <taxon>Hexapoda</taxon>
        <taxon>Insecta</taxon>
        <taxon>Pterygota</taxon>
        <taxon>Neoptera</taxon>
        <taxon>Endopterygota</taxon>
        <taxon>Diptera</taxon>
        <taxon>Nematocera</taxon>
        <taxon>Culicoidea</taxon>
        <taxon>Culicidae</taxon>
        <taxon>Culicinae</taxon>
        <taxon>Culicini</taxon>
        <taxon>Culex</taxon>
        <taxon>Culex</taxon>
    </lineage>
</organism>
<dbReference type="SUPFAM" id="SSF48452">
    <property type="entry name" value="TPR-like"/>
    <property type="match status" value="1"/>
</dbReference>
<feature type="compositionally biased region" description="Acidic residues" evidence="1">
    <location>
        <begin position="129"/>
        <end position="165"/>
    </location>
</feature>
<evidence type="ECO:0000256" key="2">
    <source>
        <dbReference type="SAM" id="Phobius"/>
    </source>
</evidence>
<protein>
    <submittedName>
        <fullName evidence="3">Uncharacterized protein</fullName>
    </submittedName>
</protein>
<dbReference type="InterPro" id="IPR039038">
    <property type="entry name" value="ASPH"/>
</dbReference>